<sequence length="121" mass="13502">MSIKSRCVTGWPQSLGFFEAIFEAILEVNLKSITTQITWLCSGLDKSAASAGTGWQGAEISDLWVRFDDLTWDGFSAGRSLDDLMWDGFSAERSLVWATAAFLTEPNRDEPRRTERRSSSS</sequence>
<protein>
    <submittedName>
        <fullName evidence="1">Uncharacterized protein</fullName>
    </submittedName>
</protein>
<comment type="caution">
    <text evidence="1">The sequence shown here is derived from an EMBL/GenBank/DDBJ whole genome shotgun (WGS) entry which is preliminary data.</text>
</comment>
<evidence type="ECO:0000313" key="1">
    <source>
        <dbReference type="EMBL" id="TGO07851.1"/>
    </source>
</evidence>
<organism evidence="1 2">
    <name type="scientific">Botrytis tulipae</name>
    <dbReference type="NCBI Taxonomy" id="87230"/>
    <lineage>
        <taxon>Eukaryota</taxon>
        <taxon>Fungi</taxon>
        <taxon>Dikarya</taxon>
        <taxon>Ascomycota</taxon>
        <taxon>Pezizomycotina</taxon>
        <taxon>Leotiomycetes</taxon>
        <taxon>Helotiales</taxon>
        <taxon>Sclerotiniaceae</taxon>
        <taxon>Botrytis</taxon>
    </lineage>
</organism>
<gene>
    <name evidence="1" type="ORF">BTUL_0242g00160</name>
</gene>
<evidence type="ECO:0000313" key="2">
    <source>
        <dbReference type="Proteomes" id="UP000297777"/>
    </source>
</evidence>
<keyword evidence="2" id="KW-1185">Reference proteome</keyword>
<accession>A0A4Z1EEM3</accession>
<dbReference type="EMBL" id="PQXH01000242">
    <property type="protein sequence ID" value="TGO07851.1"/>
    <property type="molecule type" value="Genomic_DNA"/>
</dbReference>
<dbReference type="Proteomes" id="UP000297777">
    <property type="component" value="Unassembled WGS sequence"/>
</dbReference>
<proteinExistence type="predicted"/>
<dbReference type="AlphaFoldDB" id="A0A4Z1EEM3"/>
<reference evidence="1 2" key="1">
    <citation type="submission" date="2017-12" db="EMBL/GenBank/DDBJ databases">
        <title>Comparative genomics of Botrytis spp.</title>
        <authorList>
            <person name="Valero-Jimenez C.A."/>
            <person name="Tapia P."/>
            <person name="Veloso J."/>
            <person name="Silva-Moreno E."/>
            <person name="Staats M."/>
            <person name="Valdes J.H."/>
            <person name="Van Kan J.A.L."/>
        </authorList>
    </citation>
    <scope>NUCLEOTIDE SEQUENCE [LARGE SCALE GENOMIC DNA]</scope>
    <source>
        <strain evidence="1 2">Bt9001</strain>
    </source>
</reference>
<name>A0A4Z1EEM3_9HELO</name>